<evidence type="ECO:0000313" key="2">
    <source>
        <dbReference type="Proteomes" id="UP000007755"/>
    </source>
</evidence>
<dbReference type="InParanoid" id="F4WF70"/>
<reference evidence="1" key="1">
    <citation type="submission" date="2011-02" db="EMBL/GenBank/DDBJ databases">
        <title>The genome of the leaf-cutting ant Acromyrmex echinatior suggests key adaptations to social evolution and fungus farming.</title>
        <authorList>
            <person name="Nygaard S."/>
            <person name="Zhang G."/>
        </authorList>
    </citation>
    <scope>NUCLEOTIDE SEQUENCE</scope>
</reference>
<protein>
    <submittedName>
        <fullName evidence="1">Uncharacterized protein</fullName>
    </submittedName>
</protein>
<dbReference type="Proteomes" id="UP000007755">
    <property type="component" value="Unassembled WGS sequence"/>
</dbReference>
<evidence type="ECO:0000313" key="1">
    <source>
        <dbReference type="EMBL" id="EGI67121.1"/>
    </source>
</evidence>
<name>F4WF70_ACREC</name>
<accession>F4WF70</accession>
<gene>
    <name evidence="1" type="ORF">G5I_04277</name>
</gene>
<keyword evidence="2" id="KW-1185">Reference proteome</keyword>
<dbReference type="AlphaFoldDB" id="F4WF70"/>
<dbReference type="EMBL" id="GL888115">
    <property type="protein sequence ID" value="EGI67121.1"/>
    <property type="molecule type" value="Genomic_DNA"/>
</dbReference>
<sequence>MAVATLNMIAKLEIARSCFAALQINTKSGWQVEYRFPFLDKFERPIMQKAYICDSAKRVEVQDKRCCFHGGYRKQRAGPVPSNVQTENVITLIIGSTYYWDSHVGESAVYRREAKASPRSQCPPHRQRPLFPYNYSISSRTYSYAKACMAKSMGENGRYWSAMHGRDQTVETAKRGGSLSEDIEEMNGNGCRAKSYRDNYLLTPLYLASPT</sequence>
<proteinExistence type="predicted"/>
<organism evidence="2">
    <name type="scientific">Acromyrmex echinatior</name>
    <name type="common">Panamanian leafcutter ant</name>
    <name type="synonym">Acromyrmex octospinosus echinatior</name>
    <dbReference type="NCBI Taxonomy" id="103372"/>
    <lineage>
        <taxon>Eukaryota</taxon>
        <taxon>Metazoa</taxon>
        <taxon>Ecdysozoa</taxon>
        <taxon>Arthropoda</taxon>
        <taxon>Hexapoda</taxon>
        <taxon>Insecta</taxon>
        <taxon>Pterygota</taxon>
        <taxon>Neoptera</taxon>
        <taxon>Endopterygota</taxon>
        <taxon>Hymenoptera</taxon>
        <taxon>Apocrita</taxon>
        <taxon>Aculeata</taxon>
        <taxon>Formicoidea</taxon>
        <taxon>Formicidae</taxon>
        <taxon>Myrmicinae</taxon>
        <taxon>Acromyrmex</taxon>
    </lineage>
</organism>